<dbReference type="SUPFAM" id="SSF55874">
    <property type="entry name" value="ATPase domain of HSP90 chaperone/DNA topoisomerase II/histidine kinase"/>
    <property type="match status" value="1"/>
</dbReference>
<dbReference type="GO" id="GO:0000155">
    <property type="term" value="F:phosphorelay sensor kinase activity"/>
    <property type="evidence" value="ECO:0007669"/>
    <property type="project" value="InterPro"/>
</dbReference>
<dbReference type="SUPFAM" id="SSF52172">
    <property type="entry name" value="CheY-like"/>
    <property type="match status" value="1"/>
</dbReference>
<dbReference type="PANTHER" id="PTHR43047">
    <property type="entry name" value="TWO-COMPONENT HISTIDINE PROTEIN KINASE"/>
    <property type="match status" value="1"/>
</dbReference>
<evidence type="ECO:0000256" key="6">
    <source>
        <dbReference type="ARBA" id="ARBA00022679"/>
    </source>
</evidence>
<evidence type="ECO:0000256" key="11">
    <source>
        <dbReference type="SAM" id="Phobius"/>
    </source>
</evidence>
<keyword evidence="6 14" id="KW-0808">Transferase</keyword>
<dbReference type="Proteomes" id="UP000095350">
    <property type="component" value="Unassembled WGS sequence"/>
</dbReference>
<evidence type="ECO:0000256" key="4">
    <source>
        <dbReference type="ARBA" id="ARBA00018672"/>
    </source>
</evidence>
<dbReference type="PROSITE" id="PS50110">
    <property type="entry name" value="RESPONSE_REGULATORY"/>
    <property type="match status" value="1"/>
</dbReference>
<sequence length="421" mass="47626">MEQTMLIAVLIAALVGLFLFDTVRLRRMQVQRDAAKEEVAEVKTEFLSRISHEIKTPMNVIVGATALGLEETEHPERMEECLNRIRGASEFLMGLLNDLVDMSKIENGKFHLHPKPYSFTEFLNEVENMMEPMCERKWIRFHMPHEEININMMVDPVRFFQIFFNLLSNAVKFTPEGGEVTFRICNYATHNNQFCADYVVSDNGMGMSEEFQQILFQPFTQESVNQGEPGNGAGLGLAIVRSIVDLMGGTITVKSEPQKGTEIKVHLEIEIAEIQPEIEVAHRSAEEIQNILRGKRVLLVEDHPLDVEISRRILEHVAVNVISAQDGKAALEQFKAEEPYHFDAILMDIQMPNMNGFVAARAIRKVAKPDAQIIPIIALSADDTLEDVRKCKEAGMNAHIAKPVEPQKLYQILCEYLLAPI</sequence>
<dbReference type="EMBL" id="CYXZ01000021">
    <property type="protein sequence ID" value="CUN23195.1"/>
    <property type="molecule type" value="Genomic_DNA"/>
</dbReference>
<evidence type="ECO:0000256" key="8">
    <source>
        <dbReference type="ARBA" id="ARBA00023012"/>
    </source>
</evidence>
<evidence type="ECO:0000256" key="5">
    <source>
        <dbReference type="ARBA" id="ARBA00022553"/>
    </source>
</evidence>
<dbReference type="EC" id="2.7.13.3" evidence="3"/>
<dbReference type="EMBL" id="QSHO01000009">
    <property type="protein sequence ID" value="RHC16344.1"/>
    <property type="molecule type" value="Genomic_DNA"/>
</dbReference>
<dbReference type="CDD" id="cd17546">
    <property type="entry name" value="REC_hyHK_CKI1_RcsC-like"/>
    <property type="match status" value="1"/>
</dbReference>
<proteinExistence type="predicted"/>
<evidence type="ECO:0000313" key="14">
    <source>
        <dbReference type="EMBL" id="CUN23195.1"/>
    </source>
</evidence>
<dbReference type="SMART" id="SM00387">
    <property type="entry name" value="HATPase_c"/>
    <property type="match status" value="1"/>
</dbReference>
<feature type="domain" description="Histidine kinase" evidence="12">
    <location>
        <begin position="49"/>
        <end position="271"/>
    </location>
</feature>
<dbReference type="InterPro" id="IPR011006">
    <property type="entry name" value="CheY-like_superfamily"/>
</dbReference>
<evidence type="ECO:0000256" key="3">
    <source>
        <dbReference type="ARBA" id="ARBA00012438"/>
    </source>
</evidence>
<dbReference type="GeneID" id="61431838"/>
<dbReference type="PaxDb" id="166486-ERS852572_02686"/>
<evidence type="ECO:0000313" key="15">
    <source>
        <dbReference type="EMBL" id="RHC16344.1"/>
    </source>
</evidence>
<dbReference type="Gene3D" id="1.10.287.130">
    <property type="match status" value="1"/>
</dbReference>
<evidence type="ECO:0000259" key="13">
    <source>
        <dbReference type="PROSITE" id="PS50110"/>
    </source>
</evidence>
<evidence type="ECO:0000256" key="2">
    <source>
        <dbReference type="ARBA" id="ARBA00004370"/>
    </source>
</evidence>
<comment type="subcellular location">
    <subcellularLocation>
        <location evidence="2">Membrane</location>
    </subcellularLocation>
</comment>
<keyword evidence="11" id="KW-0812">Transmembrane</keyword>
<gene>
    <name evidence="14" type="primary">arcB_2</name>
    <name evidence="15" type="ORF">DW856_11145</name>
    <name evidence="14" type="ORF">ERS852572_02686</name>
</gene>
<evidence type="ECO:0000256" key="1">
    <source>
        <dbReference type="ARBA" id="ARBA00000085"/>
    </source>
</evidence>
<dbReference type="SMART" id="SM00448">
    <property type="entry name" value="REC"/>
    <property type="match status" value="1"/>
</dbReference>
<keyword evidence="7 15" id="KW-0418">Kinase</keyword>
<dbReference type="GO" id="GO:0016020">
    <property type="term" value="C:membrane"/>
    <property type="evidence" value="ECO:0007669"/>
    <property type="project" value="UniProtKB-SubCell"/>
</dbReference>
<organism evidence="14 16">
    <name type="scientific">Roseburia intestinalis</name>
    <dbReference type="NCBI Taxonomy" id="166486"/>
    <lineage>
        <taxon>Bacteria</taxon>
        <taxon>Bacillati</taxon>
        <taxon>Bacillota</taxon>
        <taxon>Clostridia</taxon>
        <taxon>Lachnospirales</taxon>
        <taxon>Lachnospiraceae</taxon>
        <taxon>Roseburia</taxon>
    </lineage>
</organism>
<dbReference type="InterPro" id="IPR036097">
    <property type="entry name" value="HisK_dim/P_sf"/>
</dbReference>
<dbReference type="STRING" id="166486.ERS852572_02686"/>
<dbReference type="OrthoDB" id="9805474at2"/>
<dbReference type="InterPro" id="IPR003594">
    <property type="entry name" value="HATPase_dom"/>
</dbReference>
<dbReference type="PROSITE" id="PS50109">
    <property type="entry name" value="HIS_KIN"/>
    <property type="match status" value="1"/>
</dbReference>
<protein>
    <recommendedName>
        <fullName evidence="4">Stage 0 sporulation protein A homolog</fullName>
        <ecNumber evidence="3">2.7.13.3</ecNumber>
    </recommendedName>
</protein>
<evidence type="ECO:0000313" key="16">
    <source>
        <dbReference type="Proteomes" id="UP000095350"/>
    </source>
</evidence>
<name>A0A173VAL2_9FIRM</name>
<dbReference type="PRINTS" id="PR00344">
    <property type="entry name" value="BCTRLSENSOR"/>
</dbReference>
<reference evidence="15 17" key="2">
    <citation type="submission" date="2018-08" db="EMBL/GenBank/DDBJ databases">
        <title>A genome reference for cultivated species of the human gut microbiota.</title>
        <authorList>
            <person name="Zou Y."/>
            <person name="Xue W."/>
            <person name="Luo G."/>
        </authorList>
    </citation>
    <scope>NUCLEOTIDE SEQUENCE [LARGE SCALE GENOMIC DNA]</scope>
    <source>
        <strain evidence="15 17">AM37-1AC</strain>
    </source>
</reference>
<dbReference type="CDD" id="cd00082">
    <property type="entry name" value="HisKA"/>
    <property type="match status" value="1"/>
</dbReference>
<dbReference type="InterPro" id="IPR036890">
    <property type="entry name" value="HATPase_C_sf"/>
</dbReference>
<evidence type="ECO:0000256" key="7">
    <source>
        <dbReference type="ARBA" id="ARBA00022777"/>
    </source>
</evidence>
<dbReference type="Pfam" id="PF02518">
    <property type="entry name" value="HATPase_c"/>
    <property type="match status" value="1"/>
</dbReference>
<dbReference type="SMART" id="SM00388">
    <property type="entry name" value="HisKA"/>
    <property type="match status" value="1"/>
</dbReference>
<comment type="catalytic activity">
    <reaction evidence="1">
        <text>ATP + protein L-histidine = ADP + protein N-phospho-L-histidine.</text>
        <dbReference type="EC" id="2.7.13.3"/>
    </reaction>
</comment>
<feature type="transmembrane region" description="Helical" evidence="11">
    <location>
        <begin position="6"/>
        <end position="23"/>
    </location>
</feature>
<dbReference type="Pfam" id="PF00512">
    <property type="entry name" value="HisKA"/>
    <property type="match status" value="1"/>
</dbReference>
<keyword evidence="5 10" id="KW-0597">Phosphoprotein</keyword>
<dbReference type="AlphaFoldDB" id="A0A173VAL2"/>
<dbReference type="InterPro" id="IPR004358">
    <property type="entry name" value="Sig_transdc_His_kin-like_C"/>
</dbReference>
<dbReference type="RefSeq" id="WP_006858962.1">
    <property type="nucleotide sequence ID" value="NZ_CABIYH010000021.1"/>
</dbReference>
<dbReference type="InterPro" id="IPR005467">
    <property type="entry name" value="His_kinase_dom"/>
</dbReference>
<dbReference type="Pfam" id="PF00072">
    <property type="entry name" value="Response_reg"/>
    <property type="match status" value="1"/>
</dbReference>
<evidence type="ECO:0000256" key="10">
    <source>
        <dbReference type="PROSITE-ProRule" id="PRU00169"/>
    </source>
</evidence>
<evidence type="ECO:0000259" key="12">
    <source>
        <dbReference type="PROSITE" id="PS50109"/>
    </source>
</evidence>
<dbReference type="Gene3D" id="3.30.565.10">
    <property type="entry name" value="Histidine kinase-like ATPase, C-terminal domain"/>
    <property type="match status" value="1"/>
</dbReference>
<dbReference type="InterPro" id="IPR003661">
    <property type="entry name" value="HisK_dim/P_dom"/>
</dbReference>
<comment type="function">
    <text evidence="9">May play the central regulatory role in sporulation. It may be an element of the effector pathway responsible for the activation of sporulation genes in response to nutritional stress. Spo0A may act in concert with spo0H (a sigma factor) to control the expression of some genes that are critical to the sporulation process.</text>
</comment>
<keyword evidence="8" id="KW-0902">Two-component regulatory system</keyword>
<dbReference type="SUPFAM" id="SSF47384">
    <property type="entry name" value="Homodimeric domain of signal transducing histidine kinase"/>
    <property type="match status" value="1"/>
</dbReference>
<feature type="domain" description="Response regulatory" evidence="13">
    <location>
        <begin position="296"/>
        <end position="417"/>
    </location>
</feature>
<accession>A0A173VAL2</accession>
<dbReference type="Proteomes" id="UP000283513">
    <property type="component" value="Unassembled WGS sequence"/>
</dbReference>
<keyword evidence="11" id="KW-0472">Membrane</keyword>
<reference evidence="14 16" key="1">
    <citation type="submission" date="2015-09" db="EMBL/GenBank/DDBJ databases">
        <authorList>
            <consortium name="Pathogen Informatics"/>
        </authorList>
    </citation>
    <scope>NUCLEOTIDE SEQUENCE [LARGE SCALE GENOMIC DNA]</scope>
    <source>
        <strain evidence="14 16">2789STDY5834960</strain>
    </source>
</reference>
<feature type="modified residue" description="4-aspartylphosphate" evidence="10">
    <location>
        <position position="348"/>
    </location>
</feature>
<keyword evidence="11" id="KW-1133">Transmembrane helix</keyword>
<evidence type="ECO:0000256" key="9">
    <source>
        <dbReference type="ARBA" id="ARBA00024867"/>
    </source>
</evidence>
<dbReference type="FunFam" id="3.30.565.10:FF:000006">
    <property type="entry name" value="Sensor histidine kinase WalK"/>
    <property type="match status" value="1"/>
</dbReference>
<evidence type="ECO:0000313" key="17">
    <source>
        <dbReference type="Proteomes" id="UP000283513"/>
    </source>
</evidence>
<dbReference type="InterPro" id="IPR001789">
    <property type="entry name" value="Sig_transdc_resp-reg_receiver"/>
</dbReference>
<dbReference type="Gene3D" id="3.40.50.2300">
    <property type="match status" value="1"/>
</dbReference>